<feature type="transmembrane region" description="Helical" evidence="1">
    <location>
        <begin position="20"/>
        <end position="39"/>
    </location>
</feature>
<reference evidence="2 3" key="1">
    <citation type="journal article" date="2024" name="G3 (Bethesda)">
        <title>Genome assembly of Hibiscus sabdariffa L. provides insights into metabolisms of medicinal natural products.</title>
        <authorList>
            <person name="Kim T."/>
        </authorList>
    </citation>
    <scope>NUCLEOTIDE SEQUENCE [LARGE SCALE GENOMIC DNA]</scope>
    <source>
        <strain evidence="2">TK-2024</strain>
        <tissue evidence="2">Old leaves</tissue>
    </source>
</reference>
<keyword evidence="1" id="KW-0812">Transmembrane</keyword>
<accession>A0ABR2CAR4</accession>
<dbReference type="Proteomes" id="UP001472677">
    <property type="component" value="Unassembled WGS sequence"/>
</dbReference>
<evidence type="ECO:0000256" key="1">
    <source>
        <dbReference type="SAM" id="Phobius"/>
    </source>
</evidence>
<comment type="caution">
    <text evidence="2">The sequence shown here is derived from an EMBL/GenBank/DDBJ whole genome shotgun (WGS) entry which is preliminary data.</text>
</comment>
<protein>
    <submittedName>
        <fullName evidence="2">Uncharacterized protein</fullName>
    </submittedName>
</protein>
<dbReference type="EMBL" id="JBBPBM010000058">
    <property type="protein sequence ID" value="KAK8516517.1"/>
    <property type="molecule type" value="Genomic_DNA"/>
</dbReference>
<organism evidence="2 3">
    <name type="scientific">Hibiscus sabdariffa</name>
    <name type="common">roselle</name>
    <dbReference type="NCBI Taxonomy" id="183260"/>
    <lineage>
        <taxon>Eukaryota</taxon>
        <taxon>Viridiplantae</taxon>
        <taxon>Streptophyta</taxon>
        <taxon>Embryophyta</taxon>
        <taxon>Tracheophyta</taxon>
        <taxon>Spermatophyta</taxon>
        <taxon>Magnoliopsida</taxon>
        <taxon>eudicotyledons</taxon>
        <taxon>Gunneridae</taxon>
        <taxon>Pentapetalae</taxon>
        <taxon>rosids</taxon>
        <taxon>malvids</taxon>
        <taxon>Malvales</taxon>
        <taxon>Malvaceae</taxon>
        <taxon>Malvoideae</taxon>
        <taxon>Hibiscus</taxon>
    </lineage>
</organism>
<sequence length="81" mass="8386">MGAILIETVHGPVRSSSMAVLAGLSPGALSTLAAATWFLSDESDVLAAACLSLIMGLHLHFAMHSHSTDRKSHTRDAATDG</sequence>
<name>A0ABR2CAR4_9ROSI</name>
<proteinExistence type="predicted"/>
<keyword evidence="1" id="KW-0472">Membrane</keyword>
<keyword evidence="3" id="KW-1185">Reference proteome</keyword>
<feature type="transmembrane region" description="Helical" evidence="1">
    <location>
        <begin position="45"/>
        <end position="63"/>
    </location>
</feature>
<gene>
    <name evidence="2" type="ORF">V6N12_038757</name>
</gene>
<evidence type="ECO:0000313" key="2">
    <source>
        <dbReference type="EMBL" id="KAK8516517.1"/>
    </source>
</evidence>
<evidence type="ECO:0000313" key="3">
    <source>
        <dbReference type="Proteomes" id="UP001472677"/>
    </source>
</evidence>
<keyword evidence="1" id="KW-1133">Transmembrane helix</keyword>